<evidence type="ECO:0000256" key="6">
    <source>
        <dbReference type="ARBA" id="ARBA00023163"/>
    </source>
</evidence>
<keyword evidence="6" id="KW-0804">Transcription</keyword>
<comment type="caution">
    <text evidence="11">The sequence shown here is derived from an EMBL/GenBank/DDBJ whole genome shotgun (WGS) entry which is preliminary data.</text>
</comment>
<dbReference type="SMART" id="SM00574">
    <property type="entry name" value="POX"/>
    <property type="match status" value="1"/>
</dbReference>
<evidence type="ECO:0000256" key="5">
    <source>
        <dbReference type="ARBA" id="ARBA00023155"/>
    </source>
</evidence>
<keyword evidence="12" id="KW-1185">Reference proteome</keyword>
<feature type="compositionally biased region" description="Low complexity" evidence="9">
    <location>
        <begin position="300"/>
        <end position="330"/>
    </location>
</feature>
<protein>
    <recommendedName>
        <fullName evidence="10">Homeobox domain-containing protein</fullName>
    </recommendedName>
</protein>
<dbReference type="InterPro" id="IPR050224">
    <property type="entry name" value="TALE_homeobox"/>
</dbReference>
<evidence type="ECO:0000259" key="10">
    <source>
        <dbReference type="PROSITE" id="PS50071"/>
    </source>
</evidence>
<keyword evidence="3" id="KW-0805">Transcription regulation</keyword>
<comment type="subcellular location">
    <subcellularLocation>
        <location evidence="1 8">Nucleus</location>
    </subcellularLocation>
</comment>
<dbReference type="GO" id="GO:0003677">
    <property type="term" value="F:DNA binding"/>
    <property type="evidence" value="ECO:0007669"/>
    <property type="project" value="UniProtKB-UniRule"/>
</dbReference>
<evidence type="ECO:0000256" key="8">
    <source>
        <dbReference type="PROSITE-ProRule" id="PRU00108"/>
    </source>
</evidence>
<dbReference type="SMART" id="SM00389">
    <property type="entry name" value="HOX"/>
    <property type="match status" value="1"/>
</dbReference>
<evidence type="ECO:0000313" key="11">
    <source>
        <dbReference type="EMBL" id="RYR70418.1"/>
    </source>
</evidence>
<accession>A0A445E4Q3</accession>
<evidence type="ECO:0000256" key="9">
    <source>
        <dbReference type="SAM" id="MobiDB-lite"/>
    </source>
</evidence>
<dbReference type="Gene3D" id="1.10.10.60">
    <property type="entry name" value="Homeodomain-like"/>
    <property type="match status" value="1"/>
</dbReference>
<reference evidence="11 12" key="1">
    <citation type="submission" date="2019-01" db="EMBL/GenBank/DDBJ databases">
        <title>Sequencing of cultivated peanut Arachis hypogaea provides insights into genome evolution and oil improvement.</title>
        <authorList>
            <person name="Chen X."/>
        </authorList>
    </citation>
    <scope>NUCLEOTIDE SEQUENCE [LARGE SCALE GENOMIC DNA]</scope>
    <source>
        <strain evidence="12">cv. Fuhuasheng</strain>
        <tissue evidence="11">Leaves</tissue>
    </source>
</reference>
<dbReference type="Pfam" id="PF07526">
    <property type="entry name" value="POX"/>
    <property type="match status" value="1"/>
</dbReference>
<feature type="DNA-binding region" description="Homeobox" evidence="8">
    <location>
        <begin position="451"/>
        <end position="513"/>
    </location>
</feature>
<dbReference type="EMBL" id="SDMP01000003">
    <property type="protein sequence ID" value="RYR70418.1"/>
    <property type="molecule type" value="Genomic_DNA"/>
</dbReference>
<dbReference type="SUPFAM" id="SSF46689">
    <property type="entry name" value="Homeodomain-like"/>
    <property type="match status" value="1"/>
</dbReference>
<evidence type="ECO:0000256" key="3">
    <source>
        <dbReference type="ARBA" id="ARBA00023015"/>
    </source>
</evidence>
<evidence type="ECO:0000256" key="1">
    <source>
        <dbReference type="ARBA" id="ARBA00004123"/>
    </source>
</evidence>
<dbReference type="InterPro" id="IPR001356">
    <property type="entry name" value="HD"/>
</dbReference>
<dbReference type="GO" id="GO:0006355">
    <property type="term" value="P:regulation of DNA-templated transcription"/>
    <property type="evidence" value="ECO:0007669"/>
    <property type="project" value="InterPro"/>
</dbReference>
<feature type="compositionally biased region" description="Acidic residues" evidence="9">
    <location>
        <begin position="275"/>
        <end position="284"/>
    </location>
</feature>
<evidence type="ECO:0000256" key="4">
    <source>
        <dbReference type="ARBA" id="ARBA00023125"/>
    </source>
</evidence>
<dbReference type="InterPro" id="IPR009057">
    <property type="entry name" value="Homeodomain-like_sf"/>
</dbReference>
<feature type="domain" description="Homeobox" evidence="10">
    <location>
        <begin position="449"/>
        <end position="512"/>
    </location>
</feature>
<keyword evidence="7 8" id="KW-0539">Nucleus</keyword>
<dbReference type="AlphaFoldDB" id="A0A445E4Q3"/>
<dbReference type="InterPro" id="IPR006563">
    <property type="entry name" value="POX_dom"/>
</dbReference>
<gene>
    <name evidence="11" type="ORF">Ahy_A03g016913</name>
</gene>
<proteinExistence type="inferred from homology"/>
<feature type="region of interest" description="Disordered" evidence="9">
    <location>
        <begin position="260"/>
        <end position="333"/>
    </location>
</feature>
<name>A0A445E4Q3_ARAHY</name>
<dbReference type="FunFam" id="1.10.10.60:FF:000117">
    <property type="entry name" value="BEL1-like homeodomain protein 9"/>
    <property type="match status" value="1"/>
</dbReference>
<dbReference type="InterPro" id="IPR008422">
    <property type="entry name" value="KN_HD"/>
</dbReference>
<feature type="compositionally biased region" description="Polar residues" evidence="9">
    <location>
        <begin position="262"/>
        <end position="274"/>
    </location>
</feature>
<organism evidence="11 12">
    <name type="scientific">Arachis hypogaea</name>
    <name type="common">Peanut</name>
    <dbReference type="NCBI Taxonomy" id="3818"/>
    <lineage>
        <taxon>Eukaryota</taxon>
        <taxon>Viridiplantae</taxon>
        <taxon>Streptophyta</taxon>
        <taxon>Embryophyta</taxon>
        <taxon>Tracheophyta</taxon>
        <taxon>Spermatophyta</taxon>
        <taxon>Magnoliopsida</taxon>
        <taxon>eudicotyledons</taxon>
        <taxon>Gunneridae</taxon>
        <taxon>Pentapetalae</taxon>
        <taxon>rosids</taxon>
        <taxon>fabids</taxon>
        <taxon>Fabales</taxon>
        <taxon>Fabaceae</taxon>
        <taxon>Papilionoideae</taxon>
        <taxon>50 kb inversion clade</taxon>
        <taxon>dalbergioids sensu lato</taxon>
        <taxon>Dalbergieae</taxon>
        <taxon>Pterocarpus clade</taxon>
        <taxon>Arachis</taxon>
    </lineage>
</organism>
<dbReference type="STRING" id="3818.A0A445E4Q3"/>
<sequence>MMSRGLISWIGMSSLRPELHVAQQIRRDKLRFQNLQQDFPTNLEEQISLHQQDSRIYNMLQDVEQPPPQQQSLYYASSSPQQQRMINNNCYYYSGNCMVNNFATLSPSVANNHNHIVTVAHYSSSQQNSSSSSSNNNNAALQDILNLKPASNNSEMHHHPYVIDNYTPTAAAAGGWNNHHQGLSLSLSSSSPLNVHVKSSTTTNPMMMMKPSTTSPASSSYYYRNSVGPLGPFTGYATILKSSRFLKPCQKLLDEYCRRHSAPSTSEWPSTTTCADDDDDNDDDRSDHGLLVSEKGGGSSSNNNNNVGAAGSSSSSSMFHAPSSSSPSRPECQKNKAKLLFMQEEVTRRYKQYHQQMQMVVSSFETVAGLNSATPYVSLALKLVSKNFKSLKNSISGQLKLICQALGEDYPTMPPAPASTSNRFESNMARLQRNKPGGGGGNMDFEPQQHVWRPQRGLPERAVAILKSWLFEHFLHPYPTDTDKHMLATQTGLSRNQVSNWFINARVRVWKPMVEEIHMLETKGANQISSNRMGEGNSASNESSNHAKVLVDQPLAISERQIRCLEMGSSSSSLANDEEVQWSQEKRSKLECMDGTLMGLMPFRGAGVGVGAEVRGLGPVSLTLELRHGVEGSQQQQQEEQLRHHFGGHMIHDFVG</sequence>
<keyword evidence="4 8" id="KW-0238">DNA-binding</keyword>
<dbReference type="PANTHER" id="PTHR11850">
    <property type="entry name" value="HOMEOBOX PROTEIN TRANSCRIPTION FACTORS"/>
    <property type="match status" value="1"/>
</dbReference>
<dbReference type="GO" id="GO:0005634">
    <property type="term" value="C:nucleus"/>
    <property type="evidence" value="ECO:0007669"/>
    <property type="project" value="UniProtKB-SubCell"/>
</dbReference>
<dbReference type="PROSITE" id="PS50071">
    <property type="entry name" value="HOMEOBOX_2"/>
    <property type="match status" value="1"/>
</dbReference>
<keyword evidence="5 8" id="KW-0371">Homeobox</keyword>
<evidence type="ECO:0000256" key="2">
    <source>
        <dbReference type="ARBA" id="ARBA00006454"/>
    </source>
</evidence>
<evidence type="ECO:0000256" key="7">
    <source>
        <dbReference type="ARBA" id="ARBA00023242"/>
    </source>
</evidence>
<comment type="similarity">
    <text evidence="2">Belongs to the TALE/BELL homeobox family.</text>
</comment>
<evidence type="ECO:0000313" key="12">
    <source>
        <dbReference type="Proteomes" id="UP000289738"/>
    </source>
</evidence>
<dbReference type="CDD" id="cd00086">
    <property type="entry name" value="homeodomain"/>
    <property type="match status" value="1"/>
</dbReference>
<dbReference type="Proteomes" id="UP000289738">
    <property type="component" value="Chromosome A03"/>
</dbReference>
<dbReference type="Pfam" id="PF05920">
    <property type="entry name" value="Homeobox_KN"/>
    <property type="match status" value="1"/>
</dbReference>